<sequence>MAHSDHSDGSRGPDHRLSDRRGHDRRDRVAIHCEATSFDPEAARPLSFAAIRIRGPRILTGSALLLHPGSDTGLAEAGDRLHAFIGDRPLVGYYLDFSVAMAERLTGRPLSDERTEVSSLYYDRKIRSLSKQAVDLRLDSMVRDLDLPVRPDGAFGIALTAAMAWLRLTQDGR</sequence>
<name>A0ABS1F0L1_9PROT</name>
<gene>
    <name evidence="2" type="ORF">JHL17_05905</name>
</gene>
<evidence type="ECO:0000256" key="1">
    <source>
        <dbReference type="SAM" id="MobiDB-lite"/>
    </source>
</evidence>
<dbReference type="Proteomes" id="UP000652760">
    <property type="component" value="Unassembled WGS sequence"/>
</dbReference>
<dbReference type="EMBL" id="JAENHM010000021">
    <property type="protein sequence ID" value="MBK1836941.1"/>
    <property type="molecule type" value="Genomic_DNA"/>
</dbReference>
<evidence type="ECO:0000313" key="2">
    <source>
        <dbReference type="EMBL" id="MBK1836941.1"/>
    </source>
</evidence>
<evidence type="ECO:0000313" key="3">
    <source>
        <dbReference type="Proteomes" id="UP000652760"/>
    </source>
</evidence>
<keyword evidence="3" id="KW-1185">Reference proteome</keyword>
<comment type="caution">
    <text evidence="2">The sequence shown here is derived from an EMBL/GenBank/DDBJ whole genome shotgun (WGS) entry which is preliminary data.</text>
</comment>
<protein>
    <submittedName>
        <fullName evidence="2">DNA polymerase III</fullName>
    </submittedName>
</protein>
<proteinExistence type="predicted"/>
<reference evidence="3" key="1">
    <citation type="submission" date="2021-01" db="EMBL/GenBank/DDBJ databases">
        <title>Genome public.</title>
        <authorList>
            <person name="Liu C."/>
            <person name="Sun Q."/>
        </authorList>
    </citation>
    <scope>NUCLEOTIDE SEQUENCE [LARGE SCALE GENOMIC DNA]</scope>
    <source>
        <strain evidence="3">YIM B02556</strain>
    </source>
</reference>
<dbReference type="InterPro" id="IPR012337">
    <property type="entry name" value="RNaseH-like_sf"/>
</dbReference>
<feature type="region of interest" description="Disordered" evidence="1">
    <location>
        <begin position="1"/>
        <end position="25"/>
    </location>
</feature>
<accession>A0ABS1F0L1</accession>
<organism evidence="2 3">
    <name type="scientific">Azospirillum endophyticum</name>
    <dbReference type="NCBI Taxonomy" id="2800326"/>
    <lineage>
        <taxon>Bacteria</taxon>
        <taxon>Pseudomonadati</taxon>
        <taxon>Pseudomonadota</taxon>
        <taxon>Alphaproteobacteria</taxon>
        <taxon>Rhodospirillales</taxon>
        <taxon>Azospirillaceae</taxon>
        <taxon>Azospirillum</taxon>
    </lineage>
</organism>
<dbReference type="SUPFAM" id="SSF53098">
    <property type="entry name" value="Ribonuclease H-like"/>
    <property type="match status" value="1"/>
</dbReference>